<evidence type="ECO:0008006" key="2">
    <source>
        <dbReference type="Google" id="ProtNLM"/>
    </source>
</evidence>
<dbReference type="InterPro" id="IPR012505">
    <property type="entry name" value="YbbR"/>
</dbReference>
<name>A0A212LVT9_9FIRM</name>
<dbReference type="Gene3D" id="2.170.120.30">
    <property type="match status" value="1"/>
</dbReference>
<dbReference type="Gene3D" id="2.170.120.40">
    <property type="entry name" value="YbbR-like domain"/>
    <property type="match status" value="2"/>
</dbReference>
<dbReference type="CDD" id="cd20206">
    <property type="entry name" value="YbbR"/>
    <property type="match status" value="1"/>
</dbReference>
<dbReference type="PANTHER" id="PTHR37804:SF1">
    <property type="entry name" value="CDAA REGULATORY PROTEIN CDAR"/>
    <property type="match status" value="1"/>
</dbReference>
<sequence>MFEKYLKKPGEDKNQAPKIFAVILAVILWLYVMNEQNPPIESWVTMPLEARNAATSYVITEVPDSVRVKVRGPRSIVAGLINRELTAYVDVKGLGEGRHNLKVTPALPSNLEAVEVSPERVQIQIETVVSREVPVEARLTGAPAKGTLTGKVTIANEKVTIEGPKHLIETVEKVMAPVDLAGKNADIAIDAQLIPVNTKGREVQGLTIYPEKTRVTVVLMAAVVKKTVDVKPVTQGELPAGFVIQSIITQPEKVEVSENTPGKTIEKLDAVYTEPVMLAGINKDTNKEVRLQLPEGVSGTPPTVTVTIKIGPR</sequence>
<accession>A0A212LVT9</accession>
<evidence type="ECO:0000313" key="1">
    <source>
        <dbReference type="EMBL" id="SCM81735.1"/>
    </source>
</evidence>
<dbReference type="RefSeq" id="WP_075752927.1">
    <property type="nucleotide sequence ID" value="NZ_LT608335.1"/>
</dbReference>
<organism evidence="1">
    <name type="scientific">uncultured Sporomusa sp</name>
    <dbReference type="NCBI Taxonomy" id="307249"/>
    <lineage>
        <taxon>Bacteria</taxon>
        <taxon>Bacillati</taxon>
        <taxon>Bacillota</taxon>
        <taxon>Negativicutes</taxon>
        <taxon>Selenomonadales</taxon>
        <taxon>Sporomusaceae</taxon>
        <taxon>Sporomusa</taxon>
        <taxon>environmental samples</taxon>
    </lineage>
</organism>
<dbReference type="InterPro" id="IPR053154">
    <property type="entry name" value="c-di-AMP_regulator"/>
</dbReference>
<dbReference type="EMBL" id="FMJE01000004">
    <property type="protein sequence ID" value="SCM81735.1"/>
    <property type="molecule type" value="Genomic_DNA"/>
</dbReference>
<reference evidence="1" key="1">
    <citation type="submission" date="2016-08" db="EMBL/GenBank/DDBJ databases">
        <authorList>
            <person name="Seilhamer J.J."/>
        </authorList>
    </citation>
    <scope>NUCLEOTIDE SEQUENCE</scope>
    <source>
        <strain evidence="1">86</strain>
    </source>
</reference>
<dbReference type="PANTHER" id="PTHR37804">
    <property type="entry name" value="CDAA REGULATORY PROTEIN CDAR"/>
    <property type="match status" value="1"/>
</dbReference>
<dbReference type="AlphaFoldDB" id="A0A212LVT9"/>
<dbReference type="Pfam" id="PF07949">
    <property type="entry name" value="YbbR"/>
    <property type="match status" value="3"/>
</dbReference>
<gene>
    <name evidence="1" type="ORF">KL86SPO_40219</name>
</gene>
<proteinExistence type="predicted"/>
<protein>
    <recommendedName>
        <fullName evidence="2">YbbR family protein</fullName>
    </recommendedName>
</protein>